<dbReference type="Proteomes" id="UP000474175">
    <property type="component" value="Unassembled WGS sequence"/>
</dbReference>
<evidence type="ECO:0000313" key="2">
    <source>
        <dbReference type="Proteomes" id="UP000474175"/>
    </source>
</evidence>
<keyword evidence="2" id="KW-1185">Reference proteome</keyword>
<reference evidence="1 2" key="1">
    <citation type="submission" date="2020-02" db="EMBL/GenBank/DDBJ databases">
        <title>Draft genome sequence of two Spirosoma agri KCTC 52727 and Spirosoma terrae KCTC 52035.</title>
        <authorList>
            <person name="Rojas J."/>
            <person name="Ambika Manirajan B."/>
            <person name="Suarez C."/>
            <person name="Ratering S."/>
            <person name="Schnell S."/>
        </authorList>
    </citation>
    <scope>NUCLEOTIDE SEQUENCE [LARGE SCALE GENOMIC DNA]</scope>
    <source>
        <strain evidence="1 2">KCTC 52035</strain>
    </source>
</reference>
<dbReference type="RefSeq" id="WP_163955403.1">
    <property type="nucleotide sequence ID" value="NZ_JAAFZH010000028.1"/>
</dbReference>
<protein>
    <submittedName>
        <fullName evidence="1">Uncharacterized protein</fullName>
    </submittedName>
</protein>
<evidence type="ECO:0000313" key="1">
    <source>
        <dbReference type="EMBL" id="NDU99271.1"/>
    </source>
</evidence>
<accession>A0A6L9LJ40</accession>
<proteinExistence type="predicted"/>
<dbReference type="Pfam" id="PF18616">
    <property type="entry name" value="CdiI_3"/>
    <property type="match status" value="1"/>
</dbReference>
<dbReference type="InterPro" id="IPR040547">
    <property type="entry name" value="CdiI"/>
</dbReference>
<comment type="caution">
    <text evidence="1">The sequence shown here is derived from an EMBL/GenBank/DDBJ whole genome shotgun (WGS) entry which is preliminary data.</text>
</comment>
<name>A0A6L9LJ40_9BACT</name>
<dbReference type="CDD" id="cd20691">
    <property type="entry name" value="CdiI_EC536-like"/>
    <property type="match status" value="1"/>
</dbReference>
<dbReference type="EMBL" id="JAAFZH010000028">
    <property type="protein sequence ID" value="NDU99271.1"/>
    <property type="molecule type" value="Genomic_DNA"/>
</dbReference>
<dbReference type="AlphaFoldDB" id="A0A6L9LJ40"/>
<gene>
    <name evidence="1" type="ORF">GK108_30615</name>
</gene>
<sequence>MEQLENDVWTEIAFPSRLVESCYSYRKIPLSDLTVEQLRLLISQQIGLVYLVPLALDVLWENILAEGDLYEGDLLASVAGLPLTFWQEHPELAQRFEQLKAENEKVVKELFL</sequence>
<organism evidence="1 2">
    <name type="scientific">Spirosoma terrae</name>
    <dbReference type="NCBI Taxonomy" id="1968276"/>
    <lineage>
        <taxon>Bacteria</taxon>
        <taxon>Pseudomonadati</taxon>
        <taxon>Bacteroidota</taxon>
        <taxon>Cytophagia</taxon>
        <taxon>Cytophagales</taxon>
        <taxon>Cytophagaceae</taxon>
        <taxon>Spirosoma</taxon>
    </lineage>
</organism>